<gene>
    <name evidence="2" type="ORF">J2W69_002927</name>
</gene>
<dbReference type="Proteomes" id="UP001257909">
    <property type="component" value="Unassembled WGS sequence"/>
</dbReference>
<protein>
    <recommendedName>
        <fullName evidence="4">Lipoprotein</fullName>
    </recommendedName>
</protein>
<evidence type="ECO:0000313" key="2">
    <source>
        <dbReference type="EMBL" id="MDR7121970.1"/>
    </source>
</evidence>
<feature type="chain" id="PRO_5047022116" description="Lipoprotein" evidence="1">
    <location>
        <begin position="27"/>
        <end position="181"/>
    </location>
</feature>
<organism evidence="2 3">
    <name type="scientific">Rheinheimera soli</name>
    <dbReference type="NCBI Taxonomy" id="443616"/>
    <lineage>
        <taxon>Bacteria</taxon>
        <taxon>Pseudomonadati</taxon>
        <taxon>Pseudomonadota</taxon>
        <taxon>Gammaproteobacteria</taxon>
        <taxon>Chromatiales</taxon>
        <taxon>Chromatiaceae</taxon>
        <taxon>Rheinheimera</taxon>
    </lineage>
</organism>
<evidence type="ECO:0000313" key="3">
    <source>
        <dbReference type="Proteomes" id="UP001257909"/>
    </source>
</evidence>
<evidence type="ECO:0000256" key="1">
    <source>
        <dbReference type="SAM" id="SignalP"/>
    </source>
</evidence>
<dbReference type="RefSeq" id="WP_310279750.1">
    <property type="nucleotide sequence ID" value="NZ_JAVDWR010000011.1"/>
</dbReference>
<keyword evidence="3" id="KW-1185">Reference proteome</keyword>
<reference evidence="2 3" key="1">
    <citation type="submission" date="2023-07" db="EMBL/GenBank/DDBJ databases">
        <title>Sorghum-associated microbial communities from plants grown in Nebraska, USA.</title>
        <authorList>
            <person name="Schachtman D."/>
        </authorList>
    </citation>
    <scope>NUCLEOTIDE SEQUENCE [LARGE SCALE GENOMIC DNA]</scope>
    <source>
        <strain evidence="2 3">4138</strain>
    </source>
</reference>
<feature type="signal peptide" evidence="1">
    <location>
        <begin position="1"/>
        <end position="26"/>
    </location>
</feature>
<evidence type="ECO:0008006" key="4">
    <source>
        <dbReference type="Google" id="ProtNLM"/>
    </source>
</evidence>
<keyword evidence="1" id="KW-0732">Signal</keyword>
<accession>A0ABU1W1W8</accession>
<dbReference type="EMBL" id="JAVDWR010000011">
    <property type="protein sequence ID" value="MDR7121970.1"/>
    <property type="molecule type" value="Genomic_DNA"/>
</dbReference>
<name>A0ABU1W1W8_9GAMM</name>
<proteinExistence type="predicted"/>
<comment type="caution">
    <text evidence="2">The sequence shown here is derived from an EMBL/GenBank/DDBJ whole genome shotgun (WGS) entry which is preliminary data.</text>
</comment>
<sequence>MKVSQKGLLASVVFGLILCVSGCATQQSTKASAPNQTNQNEPQISKSIYFFQHKLIAQWLYESDGAFFSDLKNGDVTRFMEVASEVINPEYANNIVVTDLAEHDAVLITFPDPYDFPNCYFVLMKKQGATFSYYTYEKTMDLGEQNIGGVLGGWTAEGSHLNYGPRSYRTAPDFVKDVLTM</sequence>